<dbReference type="Proteomes" id="UP001302443">
    <property type="component" value="Chromosome"/>
</dbReference>
<gene>
    <name evidence="1" type="primary">tomB</name>
    <name evidence="1" type="ORF">QS795_003330</name>
</gene>
<dbReference type="NCBIfam" id="NF007948">
    <property type="entry name" value="PRK10667.1"/>
    <property type="match status" value="1"/>
</dbReference>
<name>A0ABZ0N369_9GAMM</name>
<accession>A0ABZ0N369</accession>
<dbReference type="RefSeq" id="WP_286272147.1">
    <property type="nucleotide sequence ID" value="NZ_CP135990.1"/>
</dbReference>
<keyword evidence="2" id="KW-1185">Reference proteome</keyword>
<dbReference type="Pfam" id="PF10757">
    <property type="entry name" value="YbaJ"/>
    <property type="match status" value="1"/>
</dbReference>
<dbReference type="EMBL" id="CP135990">
    <property type="protein sequence ID" value="WPA92828.1"/>
    <property type="molecule type" value="Genomic_DNA"/>
</dbReference>
<dbReference type="InterPro" id="IPR019693">
    <property type="entry name" value="Biofilm_formation_reg_YbaJ"/>
</dbReference>
<evidence type="ECO:0000313" key="2">
    <source>
        <dbReference type="Proteomes" id="UP001302443"/>
    </source>
</evidence>
<sequence length="137" mass="15888">MDEYSPKKHDIAELKYLCNSLNRDAISSLQKTNTHWINDLSSPQSISLNELVEHIAAFVWRFKIKYPKENLVISLVEEYLDETYNLFGSPVITFSEIIDWESMNQNLVAVLDDDLKCLTSKTYNHHLPLISLSHSIF</sequence>
<organism evidence="1 2">
    <name type="scientific">Providencia zhijiangensis</name>
    <dbReference type="NCBI Taxonomy" id="3053982"/>
    <lineage>
        <taxon>Bacteria</taxon>
        <taxon>Pseudomonadati</taxon>
        <taxon>Pseudomonadota</taxon>
        <taxon>Gammaproteobacteria</taxon>
        <taxon>Enterobacterales</taxon>
        <taxon>Morganellaceae</taxon>
        <taxon>Providencia</taxon>
    </lineage>
</organism>
<evidence type="ECO:0000313" key="1">
    <source>
        <dbReference type="EMBL" id="WPA92828.1"/>
    </source>
</evidence>
<proteinExistence type="predicted"/>
<protein>
    <submittedName>
        <fullName evidence="1">Hha toxicity modulator TomB</fullName>
    </submittedName>
</protein>
<reference evidence="1 2" key="1">
    <citation type="submission" date="2023-09" db="EMBL/GenBank/DDBJ databases">
        <title>Genomic Revisitation and Reclassification of the Genus Providencia.</title>
        <authorList>
            <person name="Dong X."/>
        </authorList>
    </citation>
    <scope>NUCLEOTIDE SEQUENCE [LARGE SCALE GENOMIC DNA]</scope>
    <source>
        <strain evidence="1 2">D4759</strain>
    </source>
</reference>